<dbReference type="AlphaFoldDB" id="A0A9X1ZCY6"/>
<proteinExistence type="predicted"/>
<comment type="caution">
    <text evidence="1">The sequence shown here is derived from an EMBL/GenBank/DDBJ whole genome shotgun (WGS) entry which is preliminary data.</text>
</comment>
<organism evidence="1 2">
    <name type="scientific">Shewanella pneumatophori</name>
    <dbReference type="NCBI Taxonomy" id="314092"/>
    <lineage>
        <taxon>Bacteria</taxon>
        <taxon>Pseudomonadati</taxon>
        <taxon>Pseudomonadota</taxon>
        <taxon>Gammaproteobacteria</taxon>
        <taxon>Alteromonadales</taxon>
        <taxon>Shewanellaceae</taxon>
        <taxon>Shewanella</taxon>
    </lineage>
</organism>
<dbReference type="EMBL" id="JAKILB010000001">
    <property type="protein sequence ID" value="MCL1137080.1"/>
    <property type="molecule type" value="Genomic_DNA"/>
</dbReference>
<dbReference type="RefSeq" id="WP_248948012.1">
    <property type="nucleotide sequence ID" value="NZ_JAKILB010000001.1"/>
</dbReference>
<keyword evidence="2" id="KW-1185">Reference proteome</keyword>
<name>A0A9X1ZCY6_9GAMM</name>
<sequence>MAIEHYEIVSLLSELECRTNFSIKKVTEYMLPKLKEPFYLYLDGKQAQLVIRPAYEVFKADFAELEGVNAKEQYCHYSEMTRFPKRVQKSVNGIHYGLAFSFDSKDALKAFIAKLIQINQG</sequence>
<gene>
    <name evidence="1" type="ORF">L2740_00620</name>
</gene>
<reference evidence="1" key="1">
    <citation type="submission" date="2022-01" db="EMBL/GenBank/DDBJ databases">
        <title>Whole genome-based taxonomy of the Shewanellaceae.</title>
        <authorList>
            <person name="Martin-Rodriguez A.J."/>
        </authorList>
    </citation>
    <scope>NUCLEOTIDE SEQUENCE</scope>
    <source>
        <strain evidence="1">KCTC 23973</strain>
    </source>
</reference>
<protein>
    <submittedName>
        <fullName evidence="1">Uncharacterized protein</fullName>
    </submittedName>
</protein>
<evidence type="ECO:0000313" key="2">
    <source>
        <dbReference type="Proteomes" id="UP001139293"/>
    </source>
</evidence>
<evidence type="ECO:0000313" key="1">
    <source>
        <dbReference type="EMBL" id="MCL1137080.1"/>
    </source>
</evidence>
<dbReference type="Proteomes" id="UP001139293">
    <property type="component" value="Unassembled WGS sequence"/>
</dbReference>
<accession>A0A9X1ZCY6</accession>
<dbReference type="Gene3D" id="3.90.1150.40">
    <property type="entry name" value="Protein of unknown function DUF2002"/>
    <property type="match status" value="1"/>
</dbReference>